<evidence type="ECO:0000313" key="2">
    <source>
        <dbReference type="EMBL" id="KYG28232.1"/>
    </source>
</evidence>
<organism evidence="2 3">
    <name type="scientific">Alkalihalobacillus trypoxylicola</name>
    <dbReference type="NCBI Taxonomy" id="519424"/>
    <lineage>
        <taxon>Bacteria</taxon>
        <taxon>Bacillati</taxon>
        <taxon>Bacillota</taxon>
        <taxon>Bacilli</taxon>
        <taxon>Bacillales</taxon>
        <taxon>Bacillaceae</taxon>
        <taxon>Alkalihalobacillus</taxon>
    </lineage>
</organism>
<evidence type="ECO:0000313" key="3">
    <source>
        <dbReference type="Proteomes" id="UP000075806"/>
    </source>
</evidence>
<gene>
    <name evidence="2" type="ORF">AZF04_10050</name>
</gene>
<dbReference type="RefSeq" id="WP_061949655.1">
    <property type="nucleotide sequence ID" value="NZ_LTAO01000034.1"/>
</dbReference>
<dbReference type="Gene3D" id="2.30.110.10">
    <property type="entry name" value="Electron Transport, Fmn-binding Protein, Chain A"/>
    <property type="match status" value="1"/>
</dbReference>
<dbReference type="SUPFAM" id="SSF50475">
    <property type="entry name" value="FMN-binding split barrel"/>
    <property type="match status" value="1"/>
</dbReference>
<accession>A0A162D5X3</accession>
<proteinExistence type="predicted"/>
<feature type="coiled-coil region" evidence="1">
    <location>
        <begin position="172"/>
        <end position="199"/>
    </location>
</feature>
<dbReference type="InterPro" id="IPR007396">
    <property type="entry name" value="TR_PAI2-type"/>
</dbReference>
<dbReference type="PIRSF" id="PIRSF010372">
    <property type="entry name" value="PaiB"/>
    <property type="match status" value="1"/>
</dbReference>
<evidence type="ECO:0000256" key="1">
    <source>
        <dbReference type="SAM" id="Coils"/>
    </source>
</evidence>
<dbReference type="PANTHER" id="PTHR35802:SF1">
    <property type="entry name" value="PROTEASE SYNTHASE AND SPORULATION PROTEIN PAI 2"/>
    <property type="match status" value="1"/>
</dbReference>
<comment type="caution">
    <text evidence="2">The sequence shown here is derived from an EMBL/GenBank/DDBJ whole genome shotgun (WGS) entry which is preliminary data.</text>
</comment>
<dbReference type="EMBL" id="LTAO01000034">
    <property type="protein sequence ID" value="KYG28232.1"/>
    <property type="molecule type" value="Genomic_DNA"/>
</dbReference>
<keyword evidence="3" id="KW-1185">Reference proteome</keyword>
<dbReference type="Pfam" id="PF04299">
    <property type="entry name" value="FMN_bind_2"/>
    <property type="match status" value="1"/>
</dbReference>
<sequence>MYIPKHFKIDDEEVIFDFIEKYSFATLFSQHEGEPYASHLPLQLKKSENALYGHFARPNAQWKDADNQQILVIFQGPHCYISPSWYETKKAVPTWNYVTIHVYGVLEIVEDKRILLHSLNDLVNKYESSDSPYDLSEVEESFIEGMSKGIVAFKINITKIEAKAKLSQNHSTERQERVIKNLEEKADENSLQIAVLMKKNLLKQEDNRS</sequence>
<dbReference type="AlphaFoldDB" id="A0A162D5X3"/>
<dbReference type="STRING" id="519424.AZF04_10050"/>
<dbReference type="OrthoDB" id="9794948at2"/>
<reference evidence="2" key="1">
    <citation type="submission" date="2016-02" db="EMBL/GenBank/DDBJ databases">
        <title>Genome sequence of Bacillus trypoxylicola KCTC 13244(T).</title>
        <authorList>
            <person name="Jeong H."/>
            <person name="Park S.-H."/>
            <person name="Choi S.-K."/>
        </authorList>
    </citation>
    <scope>NUCLEOTIDE SEQUENCE [LARGE SCALE GENOMIC DNA]</scope>
    <source>
        <strain evidence="2">KCTC 13244</strain>
    </source>
</reference>
<dbReference type="Proteomes" id="UP000075806">
    <property type="component" value="Unassembled WGS sequence"/>
</dbReference>
<dbReference type="PANTHER" id="PTHR35802">
    <property type="entry name" value="PROTEASE SYNTHASE AND SPORULATION PROTEIN PAI 2"/>
    <property type="match status" value="1"/>
</dbReference>
<keyword evidence="1" id="KW-0175">Coiled coil</keyword>
<protein>
    <submittedName>
        <fullName evidence="2">Transcriptional regulator</fullName>
    </submittedName>
</protein>
<name>A0A162D5X3_9BACI</name>
<dbReference type="InterPro" id="IPR012349">
    <property type="entry name" value="Split_barrel_FMN-bd"/>
</dbReference>